<keyword evidence="2" id="KW-0472">Membrane</keyword>
<dbReference type="EMBL" id="PNBA02000020">
    <property type="protein sequence ID" value="KAG6388904.1"/>
    <property type="molecule type" value="Genomic_DNA"/>
</dbReference>
<accession>A0A8X8Z2K7</accession>
<evidence type="ECO:0000256" key="2">
    <source>
        <dbReference type="SAM" id="Phobius"/>
    </source>
</evidence>
<evidence type="ECO:0000256" key="1">
    <source>
        <dbReference type="SAM" id="MobiDB-lite"/>
    </source>
</evidence>
<keyword evidence="2" id="KW-0812">Transmembrane</keyword>
<proteinExistence type="predicted"/>
<organism evidence="3">
    <name type="scientific">Salvia splendens</name>
    <name type="common">Scarlet sage</name>
    <dbReference type="NCBI Taxonomy" id="180675"/>
    <lineage>
        <taxon>Eukaryota</taxon>
        <taxon>Viridiplantae</taxon>
        <taxon>Streptophyta</taxon>
        <taxon>Embryophyta</taxon>
        <taxon>Tracheophyta</taxon>
        <taxon>Spermatophyta</taxon>
        <taxon>Magnoliopsida</taxon>
        <taxon>eudicotyledons</taxon>
        <taxon>Gunneridae</taxon>
        <taxon>Pentapetalae</taxon>
        <taxon>asterids</taxon>
        <taxon>lamiids</taxon>
        <taxon>Lamiales</taxon>
        <taxon>Lamiaceae</taxon>
        <taxon>Nepetoideae</taxon>
        <taxon>Mentheae</taxon>
        <taxon>Salviinae</taxon>
        <taxon>Salvia</taxon>
        <taxon>Salvia subgen. Calosphace</taxon>
        <taxon>core Calosphace</taxon>
    </lineage>
</organism>
<keyword evidence="4" id="KW-1185">Reference proteome</keyword>
<dbReference type="Proteomes" id="UP000298416">
    <property type="component" value="Unassembled WGS sequence"/>
</dbReference>
<protein>
    <recommendedName>
        <fullName evidence="5">Transmembrane protein</fullName>
    </recommendedName>
</protein>
<feature type="region of interest" description="Disordered" evidence="1">
    <location>
        <begin position="91"/>
        <end position="111"/>
    </location>
</feature>
<sequence>MVVFKEELIIESYQIRWLIWIQLLITILLLPLFSGFAAFTYDASTSSAAPPSGCQPAANNSSSPNGIITLTFVLATSNSCARWTTRELEGTQEVVEGRAEEEEDESSLRIP</sequence>
<evidence type="ECO:0000313" key="3">
    <source>
        <dbReference type="EMBL" id="KAG6388904.1"/>
    </source>
</evidence>
<reference evidence="3" key="1">
    <citation type="submission" date="2018-01" db="EMBL/GenBank/DDBJ databases">
        <authorList>
            <person name="Mao J.F."/>
        </authorList>
    </citation>
    <scope>NUCLEOTIDE SEQUENCE</scope>
    <source>
        <strain evidence="3">Huo1</strain>
        <tissue evidence="3">Leaf</tissue>
    </source>
</reference>
<feature type="transmembrane region" description="Helical" evidence="2">
    <location>
        <begin position="17"/>
        <end position="39"/>
    </location>
</feature>
<comment type="caution">
    <text evidence="3">The sequence shown here is derived from an EMBL/GenBank/DDBJ whole genome shotgun (WGS) entry which is preliminary data.</text>
</comment>
<keyword evidence="2" id="KW-1133">Transmembrane helix</keyword>
<name>A0A8X8Z2K7_SALSN</name>
<reference evidence="3" key="2">
    <citation type="submission" date="2020-08" db="EMBL/GenBank/DDBJ databases">
        <title>Plant Genome Project.</title>
        <authorList>
            <person name="Zhang R.-G."/>
        </authorList>
    </citation>
    <scope>NUCLEOTIDE SEQUENCE</scope>
    <source>
        <strain evidence="3">Huo1</strain>
        <tissue evidence="3">Leaf</tissue>
    </source>
</reference>
<evidence type="ECO:0008006" key="5">
    <source>
        <dbReference type="Google" id="ProtNLM"/>
    </source>
</evidence>
<dbReference type="AlphaFoldDB" id="A0A8X8Z2K7"/>
<evidence type="ECO:0000313" key="4">
    <source>
        <dbReference type="Proteomes" id="UP000298416"/>
    </source>
</evidence>
<gene>
    <name evidence="3" type="ORF">SASPL_150340</name>
</gene>